<evidence type="ECO:0000256" key="1">
    <source>
        <dbReference type="ARBA" id="ARBA00001166"/>
    </source>
</evidence>
<dbReference type="InterPro" id="IPR014780">
    <property type="entry name" value="tRNA_psdUridine_synth_TruB"/>
</dbReference>
<keyword evidence="5" id="KW-0413">Isomerase</keyword>
<evidence type="ECO:0000313" key="9">
    <source>
        <dbReference type="Proteomes" id="UP001194696"/>
    </source>
</evidence>
<dbReference type="SUPFAM" id="SSF55120">
    <property type="entry name" value="Pseudouridine synthase"/>
    <property type="match status" value="1"/>
</dbReference>
<feature type="region of interest" description="Disordered" evidence="6">
    <location>
        <begin position="134"/>
        <end position="167"/>
    </location>
</feature>
<proteinExistence type="inferred from homology"/>
<dbReference type="Gene3D" id="3.30.2350.10">
    <property type="entry name" value="Pseudouridine synthase"/>
    <property type="match status" value="1"/>
</dbReference>
<dbReference type="Pfam" id="PF01509">
    <property type="entry name" value="TruB_N"/>
    <property type="match status" value="1"/>
</dbReference>
<evidence type="ECO:0000256" key="6">
    <source>
        <dbReference type="SAM" id="MobiDB-lite"/>
    </source>
</evidence>
<keyword evidence="4" id="KW-0819">tRNA processing</keyword>
<accession>A0ABQ7KA49</accession>
<dbReference type="PANTHER" id="PTHR13767">
    <property type="entry name" value="TRNA-PSEUDOURIDINE SYNTHASE"/>
    <property type="match status" value="1"/>
</dbReference>
<evidence type="ECO:0000256" key="5">
    <source>
        <dbReference type="ARBA" id="ARBA00023235"/>
    </source>
</evidence>
<organism evidence="8 9">
    <name type="scientific">Linnemannia gamsii</name>
    <dbReference type="NCBI Taxonomy" id="64522"/>
    <lineage>
        <taxon>Eukaryota</taxon>
        <taxon>Fungi</taxon>
        <taxon>Fungi incertae sedis</taxon>
        <taxon>Mucoromycota</taxon>
        <taxon>Mortierellomycotina</taxon>
        <taxon>Mortierellomycetes</taxon>
        <taxon>Mortierellales</taxon>
        <taxon>Mortierellaceae</taxon>
        <taxon>Linnemannia</taxon>
    </lineage>
</organism>
<comment type="similarity">
    <text evidence="2">Belongs to the pseudouridine synthase TruB family.</text>
</comment>
<dbReference type="Proteomes" id="UP001194696">
    <property type="component" value="Unassembled WGS sequence"/>
</dbReference>
<name>A0ABQ7KA49_9FUNG</name>
<comment type="catalytic activity">
    <reaction evidence="1">
        <text>a uridine in mRNA = a pseudouridine in mRNA</text>
        <dbReference type="Rhea" id="RHEA:56644"/>
        <dbReference type="Rhea" id="RHEA-COMP:14658"/>
        <dbReference type="Rhea" id="RHEA-COMP:14659"/>
        <dbReference type="ChEBI" id="CHEBI:65314"/>
        <dbReference type="ChEBI" id="CHEBI:65315"/>
    </reaction>
</comment>
<protein>
    <recommendedName>
        <fullName evidence="3">tRNA pseudouridine(55) synthase</fullName>
        <ecNumber evidence="3">5.4.99.25</ecNumber>
    </recommendedName>
</protein>
<dbReference type="InterPro" id="IPR020103">
    <property type="entry name" value="PsdUridine_synth_cat_dom_sf"/>
</dbReference>
<dbReference type="EC" id="5.4.99.25" evidence="3"/>
<evidence type="ECO:0000256" key="4">
    <source>
        <dbReference type="ARBA" id="ARBA00022694"/>
    </source>
</evidence>
<dbReference type="InterPro" id="IPR002501">
    <property type="entry name" value="PsdUridine_synth_N"/>
</dbReference>
<sequence length="282" mass="31368">MSGSSKVYIAEARLGYSSTTLDSTGSLIDQQPTDHVTKERLLDALQAFKGEISQTPPLYSALNMDGKRLYDYAREGIPLPREIPSRRVQIYGLDLLSYPDEVPDPCLQEFGFRFGHTATPNSESDSSVVVNDDNSNIMSGDENKKNTTAGSINVKEDTQEDVQGKKKKTFRPKKFTDPVLTDPNHVPIPPACKGDKSLYFHIRVHCSSGTYIRTLIADIASHLGTVGLMTDLLRVEQSGFRLGESAATLEMKECEDLERVEEAIQAGNKIWGERIARQQREE</sequence>
<evidence type="ECO:0000313" key="8">
    <source>
        <dbReference type="EMBL" id="KAG0294897.1"/>
    </source>
</evidence>
<gene>
    <name evidence="8" type="ORF">BGZ96_000221</name>
</gene>
<evidence type="ECO:0000256" key="3">
    <source>
        <dbReference type="ARBA" id="ARBA00012787"/>
    </source>
</evidence>
<keyword evidence="9" id="KW-1185">Reference proteome</keyword>
<evidence type="ECO:0000256" key="2">
    <source>
        <dbReference type="ARBA" id="ARBA00008999"/>
    </source>
</evidence>
<dbReference type="PANTHER" id="PTHR13767:SF2">
    <property type="entry name" value="PSEUDOURIDYLATE SYNTHASE TRUB1"/>
    <property type="match status" value="1"/>
</dbReference>
<comment type="caution">
    <text evidence="8">The sequence shown here is derived from an EMBL/GenBank/DDBJ whole genome shotgun (WGS) entry which is preliminary data.</text>
</comment>
<feature type="domain" description="Pseudouridine synthase II N-terminal" evidence="7">
    <location>
        <begin position="3"/>
        <end position="100"/>
    </location>
</feature>
<evidence type="ECO:0000259" key="7">
    <source>
        <dbReference type="Pfam" id="PF01509"/>
    </source>
</evidence>
<reference evidence="8 9" key="1">
    <citation type="journal article" date="2020" name="Fungal Divers.">
        <title>Resolving the Mortierellaceae phylogeny through synthesis of multi-gene phylogenetics and phylogenomics.</title>
        <authorList>
            <person name="Vandepol N."/>
            <person name="Liber J."/>
            <person name="Desiro A."/>
            <person name="Na H."/>
            <person name="Kennedy M."/>
            <person name="Barry K."/>
            <person name="Grigoriev I.V."/>
            <person name="Miller A.N."/>
            <person name="O'Donnell K."/>
            <person name="Stajich J.E."/>
            <person name="Bonito G."/>
        </authorList>
    </citation>
    <scope>NUCLEOTIDE SEQUENCE [LARGE SCALE GENOMIC DNA]</scope>
    <source>
        <strain evidence="8 9">AD045</strain>
    </source>
</reference>
<dbReference type="EMBL" id="JAAAIM010000102">
    <property type="protein sequence ID" value="KAG0294897.1"/>
    <property type="molecule type" value="Genomic_DNA"/>
</dbReference>